<dbReference type="InterPro" id="IPR020946">
    <property type="entry name" value="Flavin_mOase-like"/>
</dbReference>
<dbReference type="PANTHER" id="PTHR42877:SF4">
    <property type="entry name" value="FAD_NAD(P)-BINDING DOMAIN-CONTAINING PROTEIN-RELATED"/>
    <property type="match status" value="1"/>
</dbReference>
<dbReference type="GO" id="GO:0050661">
    <property type="term" value="F:NADP binding"/>
    <property type="evidence" value="ECO:0007669"/>
    <property type="project" value="InterPro"/>
</dbReference>
<evidence type="ECO:0000256" key="1">
    <source>
        <dbReference type="ARBA" id="ARBA00022630"/>
    </source>
</evidence>
<keyword evidence="5" id="KW-1185">Reference proteome</keyword>
<organism evidence="4 5">
    <name type="scientific">Parvibaculum lavamentivorans (strain DS-1 / DSM 13023 / NCIMB 13966)</name>
    <dbReference type="NCBI Taxonomy" id="402881"/>
    <lineage>
        <taxon>Bacteria</taxon>
        <taxon>Pseudomonadati</taxon>
        <taxon>Pseudomonadota</taxon>
        <taxon>Alphaproteobacteria</taxon>
        <taxon>Hyphomicrobiales</taxon>
        <taxon>Parvibaculaceae</taxon>
        <taxon>Parvibaculum</taxon>
    </lineage>
</organism>
<evidence type="ECO:0000256" key="3">
    <source>
        <dbReference type="ARBA" id="ARBA00023002"/>
    </source>
</evidence>
<dbReference type="PROSITE" id="PS50276">
    <property type="entry name" value="PANCREATIC_HORMONE_2"/>
    <property type="match status" value="1"/>
</dbReference>
<dbReference type="GO" id="GO:0004499">
    <property type="term" value="F:N,N-dimethylaniline monooxygenase activity"/>
    <property type="evidence" value="ECO:0007669"/>
    <property type="project" value="InterPro"/>
</dbReference>
<dbReference type="RefSeq" id="WP_012109856.1">
    <property type="nucleotide sequence ID" value="NC_009719.1"/>
</dbReference>
<dbReference type="Gene3D" id="3.50.50.60">
    <property type="entry name" value="FAD/NAD(P)-binding domain"/>
    <property type="match status" value="2"/>
</dbReference>
<dbReference type="KEGG" id="pla:Plav_0977"/>
<accession>A7HRR7</accession>
<dbReference type="EMBL" id="CP000774">
    <property type="protein sequence ID" value="ABS62600.1"/>
    <property type="molecule type" value="Genomic_DNA"/>
</dbReference>
<keyword evidence="1" id="KW-0285">Flavoprotein</keyword>
<proteinExistence type="predicted"/>
<dbReference type="eggNOG" id="COG2072">
    <property type="taxonomic scope" value="Bacteria"/>
</dbReference>
<keyword evidence="3" id="KW-0560">Oxidoreductase</keyword>
<keyword evidence="4" id="KW-0503">Monooxygenase</keyword>
<evidence type="ECO:0000313" key="5">
    <source>
        <dbReference type="Proteomes" id="UP000006377"/>
    </source>
</evidence>
<dbReference type="PANTHER" id="PTHR42877">
    <property type="entry name" value="L-ORNITHINE N(5)-MONOOXYGENASE-RELATED"/>
    <property type="match status" value="1"/>
</dbReference>
<dbReference type="HOGENOM" id="CLU_006937_7_1_5"/>
<dbReference type="AlphaFoldDB" id="A7HRR7"/>
<reference evidence="4 5" key="1">
    <citation type="journal article" date="2011" name="Stand. Genomic Sci.">
        <title>Complete genome sequence of Parvibaculum lavamentivorans type strain (DS-1(T)).</title>
        <authorList>
            <person name="Schleheck D."/>
            <person name="Weiss M."/>
            <person name="Pitluck S."/>
            <person name="Bruce D."/>
            <person name="Land M.L."/>
            <person name="Han S."/>
            <person name="Saunders E."/>
            <person name="Tapia R."/>
            <person name="Detter C."/>
            <person name="Brettin T."/>
            <person name="Han J."/>
            <person name="Woyke T."/>
            <person name="Goodwin L."/>
            <person name="Pennacchio L."/>
            <person name="Nolan M."/>
            <person name="Cook A.M."/>
            <person name="Kjelleberg S."/>
            <person name="Thomas T."/>
        </authorList>
    </citation>
    <scope>NUCLEOTIDE SEQUENCE [LARGE SCALE GENOMIC DNA]</scope>
    <source>
        <strain evidence="5">DS-1 / DSM 13023 / NCIMB 13966</strain>
    </source>
</reference>
<evidence type="ECO:0000313" key="4">
    <source>
        <dbReference type="EMBL" id="ABS62600.1"/>
    </source>
</evidence>
<gene>
    <name evidence="4" type="ordered locus">Plav_0977</name>
</gene>
<dbReference type="InterPro" id="IPR051209">
    <property type="entry name" value="FAD-bind_Monooxygenase_sf"/>
</dbReference>
<dbReference type="GO" id="GO:0050660">
    <property type="term" value="F:flavin adenine dinucleotide binding"/>
    <property type="evidence" value="ECO:0007669"/>
    <property type="project" value="InterPro"/>
</dbReference>
<dbReference type="SUPFAM" id="SSF51905">
    <property type="entry name" value="FAD/NAD(P)-binding domain"/>
    <property type="match status" value="1"/>
</dbReference>
<dbReference type="InterPro" id="IPR036188">
    <property type="entry name" value="FAD/NAD-bd_sf"/>
</dbReference>
<keyword evidence="2" id="KW-0274">FAD</keyword>
<dbReference type="Pfam" id="PF00743">
    <property type="entry name" value="FMO-like"/>
    <property type="match status" value="1"/>
</dbReference>
<sequence>MGDSIRSLVEGTEVKKRPLAVAILGAGAAGLCMAIKLREAGIGDFTIFEKAASVGGTWRDNTYPGSGCDVPSMLYSFSFEPKPDWSRKFAPQPEIVEYFEGVARKYDLLPRIRFNTEITEARFDEAAALWRLRAASGEEFEANVLISGVGQLNRPAMPKIEGLNDFKGVAFHSARWNHDADLAGKRVGVIGNGASAIQFVPEIAPQVGRLTIFRRTPNWCVPKPDRPYTEREKALFRAFPWLVKLQRYLTYLTLERNYLAFVQGSWFGKLFERASLKEMESHIKDPALRKKLTPDYPAGCKRILLTNDWYPALARDNVHVETSHISRIAADAIVTEDGVAHPVDAIIFATGFESTDFLAPMKVVGRGNVDLNDAWAEGAEAHRGVAVAGFPNFFMLYGPNTNLGHNSIIFMIECQANYIAQLAGALQNSRLRYLDVRKEAMESFNRTLQRDMQKTVWAAGCSSWYKTAEGKVTNNWSSFTARYWWEMRHPDFAEYALVG</sequence>
<dbReference type="STRING" id="402881.Plav_0977"/>
<name>A7HRR7_PARL1</name>
<protein>
    <submittedName>
        <fullName evidence="4">Putative flavin-binding monooxygenase</fullName>
    </submittedName>
</protein>
<dbReference type="Proteomes" id="UP000006377">
    <property type="component" value="Chromosome"/>
</dbReference>
<evidence type="ECO:0000256" key="2">
    <source>
        <dbReference type="ARBA" id="ARBA00022827"/>
    </source>
</evidence>